<dbReference type="EMBL" id="JH159151">
    <property type="protein sequence ID" value="EGZ30053.1"/>
    <property type="molecule type" value="Genomic_DNA"/>
</dbReference>
<keyword evidence="1" id="KW-0175">Coiled coil</keyword>
<protein>
    <submittedName>
        <fullName evidence="2">Uncharacterized protein</fullName>
    </submittedName>
</protein>
<evidence type="ECO:0000256" key="1">
    <source>
        <dbReference type="SAM" id="Coils"/>
    </source>
</evidence>
<dbReference type="OMA" id="DKICMRV"/>
<feature type="coiled-coil region" evidence="1">
    <location>
        <begin position="6"/>
        <end position="33"/>
    </location>
</feature>
<accession>G4YNA0</accession>
<evidence type="ECO:0000313" key="3">
    <source>
        <dbReference type="Proteomes" id="UP000002640"/>
    </source>
</evidence>
<organism evidence="2 3">
    <name type="scientific">Phytophthora sojae (strain P6497)</name>
    <name type="common">Soybean stem and root rot agent</name>
    <name type="synonym">Phytophthora megasperma f. sp. glycines</name>
    <dbReference type="NCBI Taxonomy" id="1094619"/>
    <lineage>
        <taxon>Eukaryota</taxon>
        <taxon>Sar</taxon>
        <taxon>Stramenopiles</taxon>
        <taxon>Oomycota</taxon>
        <taxon>Peronosporomycetes</taxon>
        <taxon>Peronosporales</taxon>
        <taxon>Peronosporaceae</taxon>
        <taxon>Phytophthora</taxon>
    </lineage>
</organism>
<keyword evidence="3" id="KW-1185">Reference proteome</keyword>
<sequence length="113" mass="13187">LTASAQAETESKRQEAEVRLRTQSNELKRFHDKICMRVMEQERRNRLEAQRAQEYLDAKCAKVFSTTESTLQTESTPVARISTRLHFQKLRESKNDVLKVLYPGAVAKYRDQN</sequence>
<dbReference type="Proteomes" id="UP000002640">
    <property type="component" value="Unassembled WGS sequence"/>
</dbReference>
<evidence type="ECO:0000313" key="2">
    <source>
        <dbReference type="EMBL" id="EGZ30053.1"/>
    </source>
</evidence>
<reference evidence="2 3" key="1">
    <citation type="journal article" date="2006" name="Science">
        <title>Phytophthora genome sequences uncover evolutionary origins and mechanisms of pathogenesis.</title>
        <authorList>
            <person name="Tyler B.M."/>
            <person name="Tripathy S."/>
            <person name="Zhang X."/>
            <person name="Dehal P."/>
            <person name="Jiang R.H."/>
            <person name="Aerts A."/>
            <person name="Arredondo F.D."/>
            <person name="Baxter L."/>
            <person name="Bensasson D."/>
            <person name="Beynon J.L."/>
            <person name="Chapman J."/>
            <person name="Damasceno C.M."/>
            <person name="Dorrance A.E."/>
            <person name="Dou D."/>
            <person name="Dickerman A.W."/>
            <person name="Dubchak I.L."/>
            <person name="Garbelotto M."/>
            <person name="Gijzen M."/>
            <person name="Gordon S.G."/>
            <person name="Govers F."/>
            <person name="Grunwald N.J."/>
            <person name="Huang W."/>
            <person name="Ivors K.L."/>
            <person name="Jones R.W."/>
            <person name="Kamoun S."/>
            <person name="Krampis K."/>
            <person name="Lamour K.H."/>
            <person name="Lee M.K."/>
            <person name="McDonald W.H."/>
            <person name="Medina M."/>
            <person name="Meijer H.J."/>
            <person name="Nordberg E.K."/>
            <person name="Maclean D.J."/>
            <person name="Ospina-Giraldo M.D."/>
            <person name="Morris P.F."/>
            <person name="Phuntumart V."/>
            <person name="Putnam N.H."/>
            <person name="Rash S."/>
            <person name="Rose J.K."/>
            <person name="Sakihama Y."/>
            <person name="Salamov A.A."/>
            <person name="Savidor A."/>
            <person name="Scheuring C.F."/>
            <person name="Smith B.M."/>
            <person name="Sobral B.W."/>
            <person name="Terry A."/>
            <person name="Torto-Alalibo T.A."/>
            <person name="Win J."/>
            <person name="Xu Z."/>
            <person name="Zhang H."/>
            <person name="Grigoriev I.V."/>
            <person name="Rokhsar D.S."/>
            <person name="Boore J.L."/>
        </authorList>
    </citation>
    <scope>NUCLEOTIDE SEQUENCE [LARGE SCALE GENOMIC DNA]</scope>
    <source>
        <strain evidence="2 3">P6497</strain>
    </source>
</reference>
<dbReference type="InParanoid" id="G4YNA0"/>
<dbReference type="AlphaFoldDB" id="G4YNA0"/>
<proteinExistence type="predicted"/>
<dbReference type="GeneID" id="20653793"/>
<name>G4YNA0_PHYSP</name>
<feature type="non-terminal residue" evidence="2">
    <location>
        <position position="1"/>
    </location>
</feature>
<dbReference type="SMR" id="G4YNA0"/>
<dbReference type="KEGG" id="psoj:PHYSODRAFT_469282"/>
<dbReference type="RefSeq" id="XP_009517328.1">
    <property type="nucleotide sequence ID" value="XM_009519033.1"/>
</dbReference>
<gene>
    <name evidence="2" type="ORF">PHYSODRAFT_469282</name>
</gene>